<organism evidence="2 3">
    <name type="scientific">Mycena pura</name>
    <dbReference type="NCBI Taxonomy" id="153505"/>
    <lineage>
        <taxon>Eukaryota</taxon>
        <taxon>Fungi</taxon>
        <taxon>Dikarya</taxon>
        <taxon>Basidiomycota</taxon>
        <taxon>Agaricomycotina</taxon>
        <taxon>Agaricomycetes</taxon>
        <taxon>Agaricomycetidae</taxon>
        <taxon>Agaricales</taxon>
        <taxon>Marasmiineae</taxon>
        <taxon>Mycenaceae</taxon>
        <taxon>Mycena</taxon>
    </lineage>
</organism>
<dbReference type="Proteomes" id="UP001219525">
    <property type="component" value="Unassembled WGS sequence"/>
</dbReference>
<reference evidence="2" key="1">
    <citation type="submission" date="2023-03" db="EMBL/GenBank/DDBJ databases">
        <title>Massive genome expansion in bonnet fungi (Mycena s.s.) driven by repeated elements and novel gene families across ecological guilds.</title>
        <authorList>
            <consortium name="Lawrence Berkeley National Laboratory"/>
            <person name="Harder C.B."/>
            <person name="Miyauchi S."/>
            <person name="Viragh M."/>
            <person name="Kuo A."/>
            <person name="Thoen E."/>
            <person name="Andreopoulos B."/>
            <person name="Lu D."/>
            <person name="Skrede I."/>
            <person name="Drula E."/>
            <person name="Henrissat B."/>
            <person name="Morin E."/>
            <person name="Kohler A."/>
            <person name="Barry K."/>
            <person name="LaButti K."/>
            <person name="Morin E."/>
            <person name="Salamov A."/>
            <person name="Lipzen A."/>
            <person name="Mereny Z."/>
            <person name="Hegedus B."/>
            <person name="Baldrian P."/>
            <person name="Stursova M."/>
            <person name="Weitz H."/>
            <person name="Taylor A."/>
            <person name="Grigoriev I.V."/>
            <person name="Nagy L.G."/>
            <person name="Martin F."/>
            <person name="Kauserud H."/>
        </authorList>
    </citation>
    <scope>NUCLEOTIDE SEQUENCE</scope>
    <source>
        <strain evidence="2">9144</strain>
    </source>
</reference>
<comment type="caution">
    <text evidence="2">The sequence shown here is derived from an EMBL/GenBank/DDBJ whole genome shotgun (WGS) entry which is preliminary data.</text>
</comment>
<gene>
    <name evidence="2" type="ORF">GGX14DRAFT_391621</name>
</gene>
<proteinExistence type="predicted"/>
<feature type="region of interest" description="Disordered" evidence="1">
    <location>
        <begin position="71"/>
        <end position="90"/>
    </location>
</feature>
<evidence type="ECO:0000256" key="1">
    <source>
        <dbReference type="SAM" id="MobiDB-lite"/>
    </source>
</evidence>
<sequence length="137" mass="14840">MTSPAPVQRRGGVGDLACATERLRFIANLNIATTDIDAIKIADIANSRHLTDAKKALQEVQDGTQAALLRELNGGSTTAKQQAEVRDGLDDTTEQLNKIRDKNAKQDVEKVLKDLWNVIDVGNEILKICVSNSTSSP</sequence>
<accession>A0AAD6VKS0</accession>
<dbReference type="EMBL" id="JARJCW010000016">
    <property type="protein sequence ID" value="KAJ7215947.1"/>
    <property type="molecule type" value="Genomic_DNA"/>
</dbReference>
<evidence type="ECO:0000313" key="2">
    <source>
        <dbReference type="EMBL" id="KAJ7215947.1"/>
    </source>
</evidence>
<protein>
    <submittedName>
        <fullName evidence="2">Uncharacterized protein</fullName>
    </submittedName>
</protein>
<evidence type="ECO:0000313" key="3">
    <source>
        <dbReference type="Proteomes" id="UP001219525"/>
    </source>
</evidence>
<name>A0AAD6VKS0_9AGAR</name>
<keyword evidence="3" id="KW-1185">Reference proteome</keyword>
<dbReference type="AlphaFoldDB" id="A0AAD6VKS0"/>